<proteinExistence type="predicted"/>
<evidence type="ECO:0000259" key="2">
    <source>
        <dbReference type="PROSITE" id="PS51029"/>
    </source>
</evidence>
<dbReference type="PANTHER" id="PTHR21505:SF8">
    <property type="entry name" value="DPT-YFP REPRESSOR BY OVEREXPRESSION, ISOFORM D-RELATED"/>
    <property type="match status" value="1"/>
</dbReference>
<reference evidence="3 4" key="1">
    <citation type="journal article" date="2013" name="Genome Biol.">
        <title>Draft genome of the mountain pine beetle, Dendroctonus ponderosae Hopkins, a major forest pest.</title>
        <authorList>
            <person name="Keeling C.I."/>
            <person name="Yuen M.M."/>
            <person name="Liao N.Y."/>
            <person name="Docking T.R."/>
            <person name="Chan S.K."/>
            <person name="Taylor G.A."/>
            <person name="Palmquist D.L."/>
            <person name="Jackman S.D."/>
            <person name="Nguyen A."/>
            <person name="Li M."/>
            <person name="Henderson H."/>
            <person name="Janes J.K."/>
            <person name="Zhao Y."/>
            <person name="Pandoh P."/>
            <person name="Moore R."/>
            <person name="Sperling F.A."/>
            <person name="Huber D.P."/>
            <person name="Birol I."/>
            <person name="Jones S.J."/>
            <person name="Bohlmann J."/>
        </authorList>
    </citation>
    <scope>NUCLEOTIDE SEQUENCE</scope>
</reference>
<dbReference type="PANTHER" id="PTHR21505">
    <property type="entry name" value="MADF DOMAIN-CONTAINING PROTEIN-RELATED"/>
    <property type="match status" value="1"/>
</dbReference>
<dbReference type="Pfam" id="PF10545">
    <property type="entry name" value="MADF_DNA_bdg"/>
    <property type="match status" value="1"/>
</dbReference>
<evidence type="ECO:0000313" key="4">
    <source>
        <dbReference type="Proteomes" id="UP000030742"/>
    </source>
</evidence>
<accession>U4U7H6</accession>
<feature type="compositionally biased region" description="Basic and acidic residues" evidence="1">
    <location>
        <begin position="143"/>
        <end position="154"/>
    </location>
</feature>
<dbReference type="SMART" id="SM00595">
    <property type="entry name" value="MADF"/>
    <property type="match status" value="1"/>
</dbReference>
<name>U4U7H6_DENPD</name>
<evidence type="ECO:0000313" key="3">
    <source>
        <dbReference type="EMBL" id="ERL86576.1"/>
    </source>
</evidence>
<dbReference type="PROSITE" id="PS51029">
    <property type="entry name" value="MADF"/>
    <property type="match status" value="1"/>
</dbReference>
<dbReference type="AlphaFoldDB" id="U4U7H6"/>
<feature type="domain" description="MADF" evidence="2">
    <location>
        <begin position="4"/>
        <end position="98"/>
    </location>
</feature>
<dbReference type="EMBL" id="KB631829">
    <property type="protein sequence ID" value="ERL86576.1"/>
    <property type="molecule type" value="Genomic_DNA"/>
</dbReference>
<dbReference type="InterPro" id="IPR006578">
    <property type="entry name" value="MADF-dom"/>
</dbReference>
<evidence type="ECO:0000256" key="1">
    <source>
        <dbReference type="SAM" id="MobiDB-lite"/>
    </source>
</evidence>
<dbReference type="Proteomes" id="UP000030742">
    <property type="component" value="Unassembled WGS sequence"/>
</dbReference>
<gene>
    <name evidence="3" type="ORF">D910_03983</name>
</gene>
<sequence length="235" mass="27392">FLRDFIQIYRENRVLWDKTHPNYKSRSHRDAALESLINKSMQYFPEADLDFVRSKICNLRSTFWREYKKIQVSFWSKHHTVLLIELLRKHPLLYSRAPESMGLKSKRLAAYKSITRDLNAETSKKSSKLWCYDLLSFLEESEQNGREDDPKEDQQASDGEGDIVETLSNEAETGVDKKTEGLDDLFDTIGKTVAVKLRDMSDEQRCYAENLINEIMYNGLMQKLGPCAKISFTED</sequence>
<feature type="non-terminal residue" evidence="3">
    <location>
        <position position="1"/>
    </location>
</feature>
<protein>
    <recommendedName>
        <fullName evidence="2">MADF domain-containing protein</fullName>
    </recommendedName>
</protein>
<organism evidence="3 4">
    <name type="scientific">Dendroctonus ponderosae</name>
    <name type="common">Mountain pine beetle</name>
    <dbReference type="NCBI Taxonomy" id="77166"/>
    <lineage>
        <taxon>Eukaryota</taxon>
        <taxon>Metazoa</taxon>
        <taxon>Ecdysozoa</taxon>
        <taxon>Arthropoda</taxon>
        <taxon>Hexapoda</taxon>
        <taxon>Insecta</taxon>
        <taxon>Pterygota</taxon>
        <taxon>Neoptera</taxon>
        <taxon>Endopterygota</taxon>
        <taxon>Coleoptera</taxon>
        <taxon>Polyphaga</taxon>
        <taxon>Cucujiformia</taxon>
        <taxon>Curculionidae</taxon>
        <taxon>Scolytinae</taxon>
        <taxon>Dendroctonus</taxon>
    </lineage>
</organism>
<feature type="region of interest" description="Disordered" evidence="1">
    <location>
        <begin position="141"/>
        <end position="174"/>
    </location>
</feature>